<protein>
    <recommendedName>
        <fullName evidence="6">Ribosomal RNA large subunit methyltransferase M</fullName>
        <ecNumber evidence="6">2.1.1.186</ecNumber>
    </recommendedName>
    <alternativeName>
        <fullName evidence="6">23S rRNA (cytidine2498-2'-O)-methyltransferase</fullName>
    </alternativeName>
    <alternativeName>
        <fullName evidence="6">23S rRNA 2'-O-ribose methyltransferase RlmM</fullName>
    </alternativeName>
</protein>
<dbReference type="InterPro" id="IPR048646">
    <property type="entry name" value="RlmM_THUMP-like"/>
</dbReference>
<dbReference type="Pfam" id="PF21239">
    <property type="entry name" value="RLMM_N"/>
    <property type="match status" value="1"/>
</dbReference>
<feature type="binding site" evidence="6">
    <location>
        <position position="246"/>
    </location>
    <ligand>
        <name>S-adenosyl-L-methionine</name>
        <dbReference type="ChEBI" id="CHEBI:59789"/>
    </ligand>
</feature>
<evidence type="ECO:0000256" key="5">
    <source>
        <dbReference type="ARBA" id="ARBA00022691"/>
    </source>
</evidence>
<dbReference type="GO" id="GO:0032259">
    <property type="term" value="P:methylation"/>
    <property type="evidence" value="ECO:0007669"/>
    <property type="project" value="UniProtKB-KW"/>
</dbReference>
<dbReference type="PIRSF" id="PIRSF028774">
    <property type="entry name" value="UCP028774"/>
    <property type="match status" value="1"/>
</dbReference>
<comment type="subunit">
    <text evidence="6">Monomer.</text>
</comment>
<dbReference type="PANTHER" id="PTHR37524">
    <property type="entry name" value="RIBOSOMAL RNA LARGE SUBUNIT METHYLTRANSFERASE M"/>
    <property type="match status" value="1"/>
</dbReference>
<dbReference type="Proteomes" id="UP001331561">
    <property type="component" value="Unassembled WGS sequence"/>
</dbReference>
<dbReference type="Gene3D" id="3.40.50.150">
    <property type="entry name" value="Vaccinia Virus protein VP39"/>
    <property type="match status" value="1"/>
</dbReference>
<evidence type="ECO:0000259" key="7">
    <source>
        <dbReference type="Pfam" id="PF01728"/>
    </source>
</evidence>
<accession>A0ABU6JXS9</accession>
<feature type="binding site" evidence="6">
    <location>
        <begin position="227"/>
        <end position="230"/>
    </location>
    <ligand>
        <name>S-adenosyl-L-methionine</name>
        <dbReference type="ChEBI" id="CHEBI:59789"/>
    </ligand>
</feature>
<evidence type="ECO:0000259" key="8">
    <source>
        <dbReference type="Pfam" id="PF18125"/>
    </source>
</evidence>
<dbReference type="Gene3D" id="3.30.70.2810">
    <property type="match status" value="1"/>
</dbReference>
<dbReference type="EC" id="2.1.1.186" evidence="6"/>
<comment type="caution">
    <text evidence="10">The sequence shown here is derived from an EMBL/GenBank/DDBJ whole genome shotgun (WGS) entry which is preliminary data.</text>
</comment>
<feature type="active site" description="Proton acceptor" evidence="6">
    <location>
        <position position="311"/>
    </location>
</feature>
<feature type="binding site" evidence="6">
    <location>
        <position position="266"/>
    </location>
    <ligand>
        <name>S-adenosyl-L-methionine</name>
        <dbReference type="ChEBI" id="CHEBI:59789"/>
    </ligand>
</feature>
<comment type="catalytic activity">
    <reaction evidence="6">
        <text>cytidine(2498) in 23S rRNA + S-adenosyl-L-methionine = 2'-O-methylcytidine(2498) in 23S rRNA + S-adenosyl-L-homocysteine + H(+)</text>
        <dbReference type="Rhea" id="RHEA:42788"/>
        <dbReference type="Rhea" id="RHEA-COMP:10244"/>
        <dbReference type="Rhea" id="RHEA-COMP:10245"/>
        <dbReference type="ChEBI" id="CHEBI:15378"/>
        <dbReference type="ChEBI" id="CHEBI:57856"/>
        <dbReference type="ChEBI" id="CHEBI:59789"/>
        <dbReference type="ChEBI" id="CHEBI:74495"/>
        <dbReference type="ChEBI" id="CHEBI:82748"/>
        <dbReference type="EC" id="2.1.1.186"/>
    </reaction>
</comment>
<dbReference type="InterPro" id="IPR029063">
    <property type="entry name" value="SAM-dependent_MTases_sf"/>
</dbReference>
<keyword evidence="1 6" id="KW-0963">Cytoplasm</keyword>
<sequence>MSLLATGLVMHCRAGFESEVAAEVIALCGRHGISGVVRTKPDTALVRFTLDQPHDWQALLAALPFSEWIFARERFAWLGSIKDLPEQDRAGFITQHLVALYAKTPLRFGRVSCEFADTNEAKEVSGFVRKFAPHLEKALGKKGMLAMKADAPTLHLFFETSGACDFGVSMPEDASPWPMGIAHLRMPIGAPSRSTLKMAEAFFALMSEKERASTLRAGLKAVDLGAAPGGWTLQFAQRGVKVSAIDNGPIAESVLATGLVEHIRADGFVWRPKQRVDWMVCDMVEQPARVAELIADWFVTGRCRRSIFNLKLPMKKRYVEVEKCRALISARLDDEGLSHVMRARHLYHDREEITAYLALI</sequence>
<keyword evidence="5 6" id="KW-0949">S-adenosyl-L-methionine</keyword>
<dbReference type="Pfam" id="PF01728">
    <property type="entry name" value="FtsJ"/>
    <property type="match status" value="1"/>
</dbReference>
<evidence type="ECO:0000313" key="10">
    <source>
        <dbReference type="EMBL" id="MEC5384169.1"/>
    </source>
</evidence>
<evidence type="ECO:0000256" key="4">
    <source>
        <dbReference type="ARBA" id="ARBA00022679"/>
    </source>
</evidence>
<proteinExistence type="inferred from homology"/>
<dbReference type="SUPFAM" id="SSF53335">
    <property type="entry name" value="S-adenosyl-L-methionine-dependent methyltransferases"/>
    <property type="match status" value="1"/>
</dbReference>
<reference evidence="10 11" key="1">
    <citation type="submission" date="2024-01" db="EMBL/GenBank/DDBJ databases">
        <title>Uliginosibacterium soil sp. nov.</title>
        <authorList>
            <person name="Lv Y."/>
        </authorList>
    </citation>
    <scope>NUCLEOTIDE SEQUENCE [LARGE SCALE GENOMIC DNA]</scope>
    <source>
        <strain evidence="10 11">H3</strain>
    </source>
</reference>
<evidence type="ECO:0000259" key="9">
    <source>
        <dbReference type="Pfam" id="PF21239"/>
    </source>
</evidence>
<dbReference type="PANTHER" id="PTHR37524:SF2">
    <property type="entry name" value="RIBOSOMAL RNA METHYLTRANSFERASE FTSJ DOMAIN-CONTAINING PROTEIN"/>
    <property type="match status" value="1"/>
</dbReference>
<keyword evidence="4 6" id="KW-0808">Transferase</keyword>
<evidence type="ECO:0000256" key="6">
    <source>
        <dbReference type="HAMAP-Rule" id="MF_01551"/>
    </source>
</evidence>
<feature type="binding site" evidence="6">
    <location>
        <position position="194"/>
    </location>
    <ligand>
        <name>S-adenosyl-L-methionine</name>
        <dbReference type="ChEBI" id="CHEBI:59789"/>
    </ligand>
</feature>
<keyword evidence="2 6" id="KW-0698">rRNA processing</keyword>
<comment type="similarity">
    <text evidence="6">Belongs to the class I-like SAM-binding methyltransferase superfamily. RNA methyltransferase RlmE family. RlmM subfamily.</text>
</comment>
<dbReference type="HAMAP" id="MF_01551">
    <property type="entry name" value="23SrRNA_methyltr_M"/>
    <property type="match status" value="1"/>
</dbReference>
<dbReference type="GO" id="GO:0008168">
    <property type="term" value="F:methyltransferase activity"/>
    <property type="evidence" value="ECO:0007669"/>
    <property type="project" value="UniProtKB-KW"/>
</dbReference>
<gene>
    <name evidence="6 10" type="primary">rlmM</name>
    <name evidence="10" type="ORF">VVD49_00470</name>
</gene>
<dbReference type="InterPro" id="IPR011224">
    <property type="entry name" value="rRNA_MeTrfase_M"/>
</dbReference>
<evidence type="ECO:0000256" key="2">
    <source>
        <dbReference type="ARBA" id="ARBA00022552"/>
    </source>
</evidence>
<comment type="function">
    <text evidence="6">Catalyzes the 2'-O-methylation at nucleotide C2498 in 23S rRNA.</text>
</comment>
<keyword evidence="3 6" id="KW-0489">Methyltransferase</keyword>
<feature type="binding site" evidence="6">
    <location>
        <position position="282"/>
    </location>
    <ligand>
        <name>S-adenosyl-L-methionine</name>
        <dbReference type="ChEBI" id="CHEBI:59789"/>
    </ligand>
</feature>
<feature type="domain" description="Ribosomal RNA large subunit methyltransferase M THUMP-like" evidence="9">
    <location>
        <begin position="97"/>
        <end position="169"/>
    </location>
</feature>
<evidence type="ECO:0000313" key="11">
    <source>
        <dbReference type="Proteomes" id="UP001331561"/>
    </source>
</evidence>
<dbReference type="Gene3D" id="3.30.2300.20">
    <property type="match status" value="1"/>
</dbReference>
<dbReference type="NCBIfam" id="NF008734">
    <property type="entry name" value="PRK11760.1"/>
    <property type="match status" value="1"/>
</dbReference>
<name>A0ABU6JXS9_9RHOO</name>
<dbReference type="RefSeq" id="WP_327597152.1">
    <property type="nucleotide sequence ID" value="NZ_JAYXHS010000001.1"/>
</dbReference>
<dbReference type="InterPro" id="IPR040739">
    <property type="entry name" value="RlmM_FDX"/>
</dbReference>
<dbReference type="Pfam" id="PF18125">
    <property type="entry name" value="RlmM_FDX"/>
    <property type="match status" value="1"/>
</dbReference>
<dbReference type="EMBL" id="JAYXHS010000001">
    <property type="protein sequence ID" value="MEC5384169.1"/>
    <property type="molecule type" value="Genomic_DNA"/>
</dbReference>
<keyword evidence="11" id="KW-1185">Reference proteome</keyword>
<evidence type="ECO:0000256" key="1">
    <source>
        <dbReference type="ARBA" id="ARBA00022490"/>
    </source>
</evidence>
<dbReference type="InterPro" id="IPR002877">
    <property type="entry name" value="RNA_MeTrfase_FtsJ_dom"/>
</dbReference>
<feature type="domain" description="Ribosomal RNA methyltransferase FtsJ" evidence="7">
    <location>
        <begin position="192"/>
        <end position="285"/>
    </location>
</feature>
<evidence type="ECO:0000256" key="3">
    <source>
        <dbReference type="ARBA" id="ARBA00022603"/>
    </source>
</evidence>
<comment type="subcellular location">
    <subcellularLocation>
        <location evidence="6">Cytoplasm</location>
    </subcellularLocation>
</comment>
<feature type="domain" description="RlmM ferredoxin-like" evidence="8">
    <location>
        <begin position="7"/>
        <end position="75"/>
    </location>
</feature>
<organism evidence="10 11">
    <name type="scientific">Uliginosibacterium silvisoli</name>
    <dbReference type="NCBI Taxonomy" id="3114758"/>
    <lineage>
        <taxon>Bacteria</taxon>
        <taxon>Pseudomonadati</taxon>
        <taxon>Pseudomonadota</taxon>
        <taxon>Betaproteobacteria</taxon>
        <taxon>Rhodocyclales</taxon>
        <taxon>Zoogloeaceae</taxon>
        <taxon>Uliginosibacterium</taxon>
    </lineage>
</organism>